<evidence type="ECO:0000256" key="4">
    <source>
        <dbReference type="ARBA" id="ARBA00023004"/>
    </source>
</evidence>
<proteinExistence type="predicted"/>
<reference evidence="6" key="1">
    <citation type="submission" date="2020-05" db="EMBL/GenBank/DDBJ databases">
        <authorList>
            <person name="Chiriac C."/>
            <person name="Salcher M."/>
            <person name="Ghai R."/>
            <person name="Kavagutti S V."/>
        </authorList>
    </citation>
    <scope>NUCLEOTIDE SEQUENCE</scope>
</reference>
<gene>
    <name evidence="6" type="ORF">UFOPK1835_00289</name>
</gene>
<keyword evidence="2" id="KW-0479">Metal-binding</keyword>
<accession>A0A6J6GIK1</accession>
<name>A0A6J6GIK1_9ZZZZ</name>
<dbReference type="SUPFAM" id="SSF54862">
    <property type="entry name" value="4Fe-4S ferredoxins"/>
    <property type="match status" value="1"/>
</dbReference>
<sequence>MIVSLWPAAETEKGTDMRVVVDFDLCESNAVCMGIAPEIFEVRDDDFLYVLDENPPESMRAKLEESVQRCPKQAISIVED</sequence>
<evidence type="ECO:0000256" key="3">
    <source>
        <dbReference type="ARBA" id="ARBA00022982"/>
    </source>
</evidence>
<dbReference type="EMBL" id="CAEZUP010000007">
    <property type="protein sequence ID" value="CAB4599513.1"/>
    <property type="molecule type" value="Genomic_DNA"/>
</dbReference>
<dbReference type="Pfam" id="PF13459">
    <property type="entry name" value="Fer4_15"/>
    <property type="match status" value="1"/>
</dbReference>
<keyword evidence="3" id="KW-0249">Electron transport</keyword>
<evidence type="ECO:0000256" key="1">
    <source>
        <dbReference type="ARBA" id="ARBA00022448"/>
    </source>
</evidence>
<dbReference type="AlphaFoldDB" id="A0A6J6GIK1"/>
<evidence type="ECO:0000256" key="5">
    <source>
        <dbReference type="ARBA" id="ARBA00023014"/>
    </source>
</evidence>
<dbReference type="GO" id="GO:0046872">
    <property type="term" value="F:metal ion binding"/>
    <property type="evidence" value="ECO:0007669"/>
    <property type="project" value="UniProtKB-KW"/>
</dbReference>
<dbReference type="Gene3D" id="3.30.70.20">
    <property type="match status" value="1"/>
</dbReference>
<organism evidence="6">
    <name type="scientific">freshwater metagenome</name>
    <dbReference type="NCBI Taxonomy" id="449393"/>
    <lineage>
        <taxon>unclassified sequences</taxon>
        <taxon>metagenomes</taxon>
        <taxon>ecological metagenomes</taxon>
    </lineage>
</organism>
<protein>
    <submittedName>
        <fullName evidence="6">Unannotated protein</fullName>
    </submittedName>
</protein>
<dbReference type="PANTHER" id="PTHR36923">
    <property type="entry name" value="FERREDOXIN"/>
    <property type="match status" value="1"/>
</dbReference>
<dbReference type="InterPro" id="IPR051269">
    <property type="entry name" value="Fe-S_cluster_ET"/>
</dbReference>
<keyword evidence="1" id="KW-0813">Transport</keyword>
<dbReference type="PANTHER" id="PTHR36923:SF3">
    <property type="entry name" value="FERREDOXIN"/>
    <property type="match status" value="1"/>
</dbReference>
<keyword evidence="5" id="KW-0411">Iron-sulfur</keyword>
<evidence type="ECO:0000313" key="6">
    <source>
        <dbReference type="EMBL" id="CAB4599513.1"/>
    </source>
</evidence>
<evidence type="ECO:0000256" key="2">
    <source>
        <dbReference type="ARBA" id="ARBA00022723"/>
    </source>
</evidence>
<dbReference type="GO" id="GO:0051536">
    <property type="term" value="F:iron-sulfur cluster binding"/>
    <property type="evidence" value="ECO:0007669"/>
    <property type="project" value="UniProtKB-KW"/>
</dbReference>
<keyword evidence="4" id="KW-0408">Iron</keyword>